<evidence type="ECO:0000313" key="4">
    <source>
        <dbReference type="Proteomes" id="UP000199581"/>
    </source>
</evidence>
<comment type="caution">
    <text evidence="3">The sequence shown here is derived from an EMBL/GenBank/DDBJ whole genome shotgun (WGS) entry which is preliminary data.</text>
</comment>
<dbReference type="AlphaFoldDB" id="A0A8G2C5X4"/>
<keyword evidence="1" id="KW-1133">Transmembrane helix</keyword>
<protein>
    <recommendedName>
        <fullName evidence="2">Calcineurin-like phosphoesterase domain-containing protein</fullName>
    </recommendedName>
</protein>
<dbReference type="GO" id="GO:0016787">
    <property type="term" value="F:hydrolase activity"/>
    <property type="evidence" value="ECO:0007669"/>
    <property type="project" value="InterPro"/>
</dbReference>
<dbReference type="Pfam" id="PF00149">
    <property type="entry name" value="Metallophos"/>
    <property type="match status" value="1"/>
</dbReference>
<proteinExistence type="predicted"/>
<dbReference type="RefSeq" id="WP_143077953.1">
    <property type="nucleotide sequence ID" value="NZ_FOTO01000018.1"/>
</dbReference>
<sequence>MRLFLPSLFLFMYAFLSLVLPLRWPLPGKAAAAVALLAASMKYLLYEQLGGSFFAPDLPRPVILTMEALYATLVILAVLLLVKDVAALAAWLARQVGATWRLPLTPAFRSTFLLAAALVMAIWGTWQAVKVPDMRKVEITVPKLPASLDGFSIVQLSDLHIWPLVRRDWLQSVVEKTNSLQPDVIAVTGDMIDGLPELIGREVEPFGDLRAKYGVFGVTGNHEYYFQADGWLPVFERLGIDMLHNEHRVLSVDGEEIVIAGVPDIQAQRFGGEGPDVNKAFRGAPDTTRILLDHRPGTTGSTLANVQLSGHTHGGTMFFIQKLIANYNGGLVNGLYDVNGMHLYVSPGTGIWGGFASRIGVPSEITRIVLRAEKA</sequence>
<feature type="transmembrane region" description="Helical" evidence="1">
    <location>
        <begin position="68"/>
        <end position="92"/>
    </location>
</feature>
<evidence type="ECO:0000259" key="2">
    <source>
        <dbReference type="Pfam" id="PF00149"/>
    </source>
</evidence>
<dbReference type="InterPro" id="IPR029052">
    <property type="entry name" value="Metallo-depent_PP-like"/>
</dbReference>
<dbReference type="SUPFAM" id="SSF56300">
    <property type="entry name" value="Metallo-dependent phosphatases"/>
    <property type="match status" value="1"/>
</dbReference>
<evidence type="ECO:0000256" key="1">
    <source>
        <dbReference type="SAM" id="Phobius"/>
    </source>
</evidence>
<keyword evidence="1" id="KW-0812">Transmembrane</keyword>
<keyword evidence="1" id="KW-0472">Membrane</keyword>
<feature type="domain" description="Calcineurin-like phosphoesterase" evidence="2">
    <location>
        <begin position="152"/>
        <end position="313"/>
    </location>
</feature>
<accession>A0A8G2C5X4</accession>
<dbReference type="InterPro" id="IPR051158">
    <property type="entry name" value="Metallophosphoesterase_sf"/>
</dbReference>
<organism evidence="3 4">
    <name type="scientific">Desulfomicrobium norvegicum (strain DSM 1741 / NCIMB 8310)</name>
    <name type="common">Desulfovibrio baculatus (strain Norway 4)</name>
    <name type="synonym">Desulfovibrio desulfuricans (strain Norway 4)</name>
    <dbReference type="NCBI Taxonomy" id="52561"/>
    <lineage>
        <taxon>Bacteria</taxon>
        <taxon>Pseudomonadati</taxon>
        <taxon>Thermodesulfobacteriota</taxon>
        <taxon>Desulfovibrionia</taxon>
        <taxon>Desulfovibrionales</taxon>
        <taxon>Desulfomicrobiaceae</taxon>
        <taxon>Desulfomicrobium</taxon>
    </lineage>
</organism>
<keyword evidence="4" id="KW-1185">Reference proteome</keyword>
<reference evidence="3 4" key="1">
    <citation type="submission" date="2016-10" db="EMBL/GenBank/DDBJ databases">
        <authorList>
            <person name="Varghese N."/>
            <person name="Submissions S."/>
        </authorList>
    </citation>
    <scope>NUCLEOTIDE SEQUENCE [LARGE SCALE GENOMIC DNA]</scope>
    <source>
        <strain evidence="3 4">DSM 1741</strain>
    </source>
</reference>
<dbReference type="OrthoDB" id="9780884at2"/>
<dbReference type="CDD" id="cd07385">
    <property type="entry name" value="MPP_YkuE_C"/>
    <property type="match status" value="1"/>
</dbReference>
<dbReference type="InterPro" id="IPR004843">
    <property type="entry name" value="Calcineurin-like_PHP"/>
</dbReference>
<dbReference type="PANTHER" id="PTHR31302">
    <property type="entry name" value="TRANSMEMBRANE PROTEIN WITH METALLOPHOSPHOESTERASE DOMAIN-RELATED"/>
    <property type="match status" value="1"/>
</dbReference>
<feature type="transmembrane region" description="Helical" evidence="1">
    <location>
        <begin position="104"/>
        <end position="126"/>
    </location>
</feature>
<gene>
    <name evidence="3" type="ORF">SAMN05421830_11825</name>
</gene>
<name>A0A8G2C5X4_DESNO</name>
<dbReference type="EMBL" id="FOTO01000018">
    <property type="protein sequence ID" value="SFM17437.1"/>
    <property type="molecule type" value="Genomic_DNA"/>
</dbReference>
<dbReference type="Gene3D" id="3.60.21.10">
    <property type="match status" value="1"/>
</dbReference>
<dbReference type="PANTHER" id="PTHR31302:SF0">
    <property type="entry name" value="TRANSMEMBRANE PROTEIN WITH METALLOPHOSPHOESTERASE DOMAIN"/>
    <property type="match status" value="1"/>
</dbReference>
<dbReference type="Proteomes" id="UP000199581">
    <property type="component" value="Unassembled WGS sequence"/>
</dbReference>
<evidence type="ECO:0000313" key="3">
    <source>
        <dbReference type="EMBL" id="SFM17437.1"/>
    </source>
</evidence>